<dbReference type="EMBL" id="JTJS01000076">
    <property type="protein sequence ID" value="OBX07233.1"/>
    <property type="molecule type" value="Genomic_DNA"/>
</dbReference>
<dbReference type="Proteomes" id="UP000243168">
    <property type="component" value="Unassembled WGS sequence"/>
</dbReference>
<protein>
    <submittedName>
        <fullName evidence="1">Uncharacterized protein</fullName>
    </submittedName>
</protein>
<proteinExistence type="predicted"/>
<evidence type="ECO:0000313" key="2">
    <source>
        <dbReference type="Proteomes" id="UP000243168"/>
    </source>
</evidence>
<evidence type="ECO:0000313" key="1">
    <source>
        <dbReference type="EMBL" id="OBX07233.1"/>
    </source>
</evidence>
<name>A0A1A7PXB7_9PAST</name>
<sequence>MSYLWQYFLIYQGFIAGNTGCTNQLFPTFQAPLGGAWKGRPRTERCSKLGSKLVNVNRPSLKDRGMIFTLMYLIFPV</sequence>
<comment type="caution">
    <text evidence="1">The sequence shown here is derived from an EMBL/GenBank/DDBJ whole genome shotgun (WGS) entry which is preliminary data.</text>
</comment>
<reference evidence="1 2" key="1">
    <citation type="submission" date="2014-11" db="EMBL/GenBank/DDBJ databases">
        <title>Pan-genome of Gallibacterium spp.</title>
        <authorList>
            <person name="Kudirkiene E."/>
            <person name="Bojesen A.M."/>
        </authorList>
    </citation>
    <scope>NUCLEOTIDE SEQUENCE [LARGE SCALE GENOMIC DNA]</scope>
    <source>
        <strain evidence="1 2">F298</strain>
    </source>
</reference>
<accession>A0A1A7PXB7</accession>
<gene>
    <name evidence="1" type="ORF">QV07_07445</name>
</gene>
<dbReference type="AlphaFoldDB" id="A0A1A7PXB7"/>
<organism evidence="1 2">
    <name type="scientific">Gallibacterium genomosp. 3</name>
    <dbReference type="NCBI Taxonomy" id="505345"/>
    <lineage>
        <taxon>Bacteria</taxon>
        <taxon>Pseudomonadati</taxon>
        <taxon>Pseudomonadota</taxon>
        <taxon>Gammaproteobacteria</taxon>
        <taxon>Pasteurellales</taxon>
        <taxon>Pasteurellaceae</taxon>
        <taxon>Gallibacterium</taxon>
    </lineage>
</organism>